<organism evidence="2 3">
    <name type="scientific">Schistosoma japonicum</name>
    <name type="common">Blood fluke</name>
    <dbReference type="NCBI Taxonomy" id="6182"/>
    <lineage>
        <taxon>Eukaryota</taxon>
        <taxon>Metazoa</taxon>
        <taxon>Spiralia</taxon>
        <taxon>Lophotrochozoa</taxon>
        <taxon>Platyhelminthes</taxon>
        <taxon>Trematoda</taxon>
        <taxon>Digenea</taxon>
        <taxon>Strigeidida</taxon>
        <taxon>Schistosomatoidea</taxon>
        <taxon>Schistosomatidae</taxon>
        <taxon>Schistosoma</taxon>
    </lineage>
</organism>
<evidence type="ECO:0000313" key="3">
    <source>
        <dbReference type="Proteomes" id="UP000311919"/>
    </source>
</evidence>
<evidence type="ECO:0000259" key="1">
    <source>
        <dbReference type="PROSITE" id="PS00028"/>
    </source>
</evidence>
<name>A0A4Z2DUM8_SCHJA</name>
<dbReference type="EMBL" id="SKCS01000039">
    <property type="protein sequence ID" value="TNN19900.1"/>
    <property type="molecule type" value="Genomic_DNA"/>
</dbReference>
<dbReference type="OrthoDB" id="6220135at2759"/>
<gene>
    <name evidence="2" type="ORF">EWB00_006067</name>
</gene>
<reference evidence="2 3" key="1">
    <citation type="submission" date="2019-03" db="EMBL/GenBank/DDBJ databases">
        <title>An improved genome assembly of the fluke Schistosoma japonicum.</title>
        <authorList>
            <person name="Hu W."/>
            <person name="Luo F."/>
            <person name="Yin M."/>
            <person name="Mo X."/>
            <person name="Sun C."/>
            <person name="Wu Q."/>
            <person name="Zhu B."/>
            <person name="Xiang M."/>
            <person name="Wang J."/>
            <person name="Wang Y."/>
            <person name="Zhang T."/>
            <person name="Xu B."/>
            <person name="Zheng H."/>
            <person name="Feng Z."/>
        </authorList>
    </citation>
    <scope>NUCLEOTIDE SEQUENCE [LARGE SCALE GENOMIC DNA]</scope>
    <source>
        <strain evidence="2">HuSjv2</strain>
        <tissue evidence="2">Worms</tissue>
    </source>
</reference>
<protein>
    <recommendedName>
        <fullName evidence="1">C2H2-type domain-containing protein</fullName>
    </recommendedName>
</protein>
<dbReference type="SMART" id="SM00355">
    <property type="entry name" value="ZnF_C2H2"/>
    <property type="match status" value="3"/>
</dbReference>
<evidence type="ECO:0000313" key="2">
    <source>
        <dbReference type="EMBL" id="TNN19900.1"/>
    </source>
</evidence>
<dbReference type="InterPro" id="IPR013087">
    <property type="entry name" value="Znf_C2H2_type"/>
</dbReference>
<dbReference type="AlphaFoldDB" id="A0A4Z2DUM8"/>
<keyword evidence="3" id="KW-1185">Reference proteome</keyword>
<dbReference type="Proteomes" id="UP000311919">
    <property type="component" value="Unassembled WGS sequence"/>
</dbReference>
<proteinExistence type="predicted"/>
<sequence length="484" mass="56123">MTQYGVLFGTSLSYTSFLLNVTTVLMKRKIFSNHNFPNEGAKYRKISVFESWGTSAYPADDLMKARNEFIQRWNVSMAKHAVAKSINYDHYKYPPDVTVKNCLEYPFRYDISERLSFLRTVKNINTTKSAKSNTTEQLLQHEESGIKAENISDEDFSRVCMLLTDKAYLFESTGLANPYQSTLTCCYFCDYCGFVCTAENDARIHLMQTNHLTCSKYTPYYNADICNYESSELQKPRVIANNSNRIYGWCVGDKVICCPTCNLPFLDKIMCAYHHSLQHSKNQFLFTYGEVLTVRELKIQQPLCCTECRSHFHTFGKLVNHWTSSTHCNSPFMPTSHKHCLDFRSIVSVQCCLCERNFTTVLPLEPAANRPSRERKHQSPIPNVYKSSIWVDFGHFCIRHAFGHINQNRISSCILNIRIISFSKSTNHLPPFTNVNDLNRLHFHLNECKRLISYLEKCEWKNHLLVNAQKNFIDLFYEALLHVS</sequence>
<dbReference type="PROSITE" id="PS00028">
    <property type="entry name" value="ZINC_FINGER_C2H2_1"/>
    <property type="match status" value="1"/>
</dbReference>
<comment type="caution">
    <text evidence="2">The sequence shown here is derived from an EMBL/GenBank/DDBJ whole genome shotgun (WGS) entry which is preliminary data.</text>
</comment>
<feature type="domain" description="C2H2-type" evidence="1">
    <location>
        <begin position="304"/>
        <end position="327"/>
    </location>
</feature>
<accession>A0A4Z2DUM8</accession>